<evidence type="ECO:0000313" key="1">
    <source>
        <dbReference type="EMBL" id="ANC50463.1"/>
    </source>
</evidence>
<name>A0A168M299_9SPHN</name>
<protein>
    <submittedName>
        <fullName evidence="1">Uncharacterized protein</fullName>
    </submittedName>
</protein>
<dbReference type="STRING" id="1648404.CP97_14777"/>
<dbReference type="AlphaFoldDB" id="A0A168M299"/>
<accession>A0A168M299</accession>
<dbReference type="KEGG" id="ery:CP97_14777"/>
<reference evidence="2" key="2">
    <citation type="submission" date="2015-04" db="EMBL/GenBank/DDBJ databases">
        <title>The complete genome sequence of Erythrobacter sp. s21-N3.</title>
        <authorList>
            <person name="Zhuang L."/>
            <person name="Liu Y."/>
            <person name="Shao Z."/>
        </authorList>
    </citation>
    <scope>NUCLEOTIDE SEQUENCE [LARGE SCALE GENOMIC DNA]</scope>
    <source>
        <strain evidence="2">s21-N3</strain>
    </source>
</reference>
<proteinExistence type="predicted"/>
<reference evidence="1 2" key="1">
    <citation type="journal article" date="2015" name="Int. J. Syst. Evol. Microbiol.">
        <title>Erythrobacter atlanticus sp. nov., a bacterium from ocean sediment able to degrade polycyclic aromatic hydrocarbons.</title>
        <authorList>
            <person name="Zhuang L."/>
            <person name="Liu Y."/>
            <person name="Wang L."/>
            <person name="Wang W."/>
            <person name="Shao Z."/>
        </authorList>
    </citation>
    <scope>NUCLEOTIDE SEQUENCE [LARGE SCALE GENOMIC DNA]</scope>
    <source>
        <strain evidence="2">s21-N3</strain>
    </source>
</reference>
<dbReference type="EMBL" id="CP011310">
    <property type="protein sequence ID" value="ANC50463.1"/>
    <property type="molecule type" value="Genomic_DNA"/>
</dbReference>
<keyword evidence="2" id="KW-1185">Reference proteome</keyword>
<evidence type="ECO:0000313" key="2">
    <source>
        <dbReference type="Proteomes" id="UP000059113"/>
    </source>
</evidence>
<dbReference type="Proteomes" id="UP000059113">
    <property type="component" value="Chromosome"/>
</dbReference>
<sequence length="39" mass="4157">MATSVAQIVRTLQLATVGTFVKGLDLQRIMSPAIAPAMR</sequence>
<organism evidence="1 2">
    <name type="scientific">Aurantiacibacter atlanticus</name>
    <dbReference type="NCBI Taxonomy" id="1648404"/>
    <lineage>
        <taxon>Bacteria</taxon>
        <taxon>Pseudomonadati</taxon>
        <taxon>Pseudomonadota</taxon>
        <taxon>Alphaproteobacteria</taxon>
        <taxon>Sphingomonadales</taxon>
        <taxon>Erythrobacteraceae</taxon>
        <taxon>Aurantiacibacter</taxon>
    </lineage>
</organism>
<gene>
    <name evidence="1" type="ORF">CP97_14777</name>
</gene>